<keyword evidence="2" id="KW-0732">Signal</keyword>
<evidence type="ECO:0008006" key="5">
    <source>
        <dbReference type="Google" id="ProtNLM"/>
    </source>
</evidence>
<dbReference type="OrthoDB" id="2938830at2"/>
<organism evidence="3 4">
    <name type="scientific">Clostridium chromiireducens</name>
    <dbReference type="NCBI Taxonomy" id="225345"/>
    <lineage>
        <taxon>Bacteria</taxon>
        <taxon>Bacillati</taxon>
        <taxon>Bacillota</taxon>
        <taxon>Clostridia</taxon>
        <taxon>Eubacteriales</taxon>
        <taxon>Clostridiaceae</taxon>
        <taxon>Clostridium</taxon>
    </lineage>
</organism>
<evidence type="ECO:0000256" key="2">
    <source>
        <dbReference type="SAM" id="SignalP"/>
    </source>
</evidence>
<accession>A0A1V4J1R8</accession>
<evidence type="ECO:0000313" key="4">
    <source>
        <dbReference type="Proteomes" id="UP000191056"/>
    </source>
</evidence>
<evidence type="ECO:0000256" key="1">
    <source>
        <dbReference type="SAM" id="MobiDB-lite"/>
    </source>
</evidence>
<dbReference type="Proteomes" id="UP000191056">
    <property type="component" value="Unassembled WGS sequence"/>
</dbReference>
<reference evidence="3 4" key="1">
    <citation type="submission" date="2017-03" db="EMBL/GenBank/DDBJ databases">
        <title>Genome sequence of Clostridium chromiireducens DSM 23318.</title>
        <authorList>
            <person name="Poehlein A."/>
            <person name="Daniel R."/>
        </authorList>
    </citation>
    <scope>NUCLEOTIDE SEQUENCE [LARGE SCALE GENOMIC DNA]</scope>
    <source>
        <strain evidence="3 4">DSM 23318</strain>
    </source>
</reference>
<feature type="compositionally biased region" description="Polar residues" evidence="1">
    <location>
        <begin position="30"/>
        <end position="45"/>
    </location>
</feature>
<evidence type="ECO:0000313" key="3">
    <source>
        <dbReference type="EMBL" id="OPJ65617.1"/>
    </source>
</evidence>
<feature type="chain" id="PRO_5012753712" description="DUF5666 domain-containing protein" evidence="2">
    <location>
        <begin position="29"/>
        <end position="191"/>
    </location>
</feature>
<feature type="signal peptide" evidence="2">
    <location>
        <begin position="1"/>
        <end position="28"/>
    </location>
</feature>
<dbReference type="PROSITE" id="PS51257">
    <property type="entry name" value="PROKAR_LIPOPROTEIN"/>
    <property type="match status" value="1"/>
</dbReference>
<dbReference type="AlphaFoldDB" id="A0A1V4J1R8"/>
<keyword evidence="4" id="KW-1185">Reference proteome</keyword>
<dbReference type="STRING" id="225345.CLCHR_06010"/>
<feature type="region of interest" description="Disordered" evidence="1">
    <location>
        <begin position="79"/>
        <end position="124"/>
    </location>
</feature>
<protein>
    <recommendedName>
        <fullName evidence="5">DUF5666 domain-containing protein</fullName>
    </recommendedName>
</protein>
<name>A0A1V4J1R8_9CLOT</name>
<gene>
    <name evidence="3" type="ORF">CLCHR_06010</name>
</gene>
<comment type="caution">
    <text evidence="3">The sequence shown here is derived from an EMBL/GenBank/DDBJ whole genome shotgun (WGS) entry which is preliminary data.</text>
</comment>
<dbReference type="RefSeq" id="WP_079438200.1">
    <property type="nucleotide sequence ID" value="NZ_MZGT01000006.1"/>
</dbReference>
<dbReference type="EMBL" id="MZGT01000006">
    <property type="protein sequence ID" value="OPJ65617.1"/>
    <property type="molecule type" value="Genomic_DNA"/>
</dbReference>
<proteinExistence type="predicted"/>
<feature type="compositionally biased region" description="Basic and acidic residues" evidence="1">
    <location>
        <begin position="115"/>
        <end position="124"/>
    </location>
</feature>
<sequence>MKRIICALTGVVITATLMVGCSKTSAGAAQTIQTTESTQNASTDNGKAPQKNFQAADLQGEVSSIDGNKITLKLIKAPEMPQGGNQEHTNKSGDQKAPPQDNNKDGQPPTKQGNRKVEYTGETKDITVGDGIEITAMSRGKQNSDAKALTVSDIKVGDTLLITYSDKDKETISKIAVRQAADQNAKGDTTK</sequence>
<feature type="region of interest" description="Disordered" evidence="1">
    <location>
        <begin position="30"/>
        <end position="50"/>
    </location>
</feature>